<dbReference type="AlphaFoldDB" id="L0GRD3"/>
<dbReference type="EMBL" id="CP003051">
    <property type="protein sequence ID" value="AGA89318.1"/>
    <property type="molecule type" value="Genomic_DNA"/>
</dbReference>
<dbReference type="PANTHER" id="PTHR34047">
    <property type="entry name" value="NUCLEAR INTRON MATURASE 1, MITOCHONDRIAL-RELATED"/>
    <property type="match status" value="1"/>
</dbReference>
<proteinExistence type="inferred from homology"/>
<evidence type="ECO:0000259" key="2">
    <source>
        <dbReference type="PROSITE" id="PS50878"/>
    </source>
</evidence>
<evidence type="ECO:0000313" key="4">
    <source>
        <dbReference type="Proteomes" id="UP000010816"/>
    </source>
</evidence>
<name>L0GRD3_9GAMM</name>
<dbReference type="Pfam" id="PF00078">
    <property type="entry name" value="RVT_1"/>
    <property type="match status" value="1"/>
</dbReference>
<accession>L0GRD3</accession>
<dbReference type="NCBIfam" id="TIGR04416">
    <property type="entry name" value="group_II_RT_mat"/>
    <property type="match status" value="1"/>
</dbReference>
<dbReference type="SUPFAM" id="SSF56672">
    <property type="entry name" value="DNA/RNA polymerases"/>
    <property type="match status" value="1"/>
</dbReference>
<keyword evidence="3" id="KW-0808">Transferase</keyword>
<dbReference type="PROSITE" id="PS50878">
    <property type="entry name" value="RT_POL"/>
    <property type="match status" value="1"/>
</dbReference>
<dbReference type="InterPro" id="IPR030931">
    <property type="entry name" value="Group_II_RT_mat"/>
</dbReference>
<dbReference type="KEGG" id="tmb:Thimo_0459"/>
<comment type="similarity">
    <text evidence="1">Belongs to the bacterial reverse transcriptase family.</text>
</comment>
<dbReference type="InterPro" id="IPR043502">
    <property type="entry name" value="DNA/RNA_pol_sf"/>
</dbReference>
<dbReference type="Proteomes" id="UP000010816">
    <property type="component" value="Chromosome"/>
</dbReference>
<feature type="domain" description="Reverse transcriptase" evidence="2">
    <location>
        <begin position="67"/>
        <end position="317"/>
    </location>
</feature>
<sequence>MSPELRRIGEKARSEPRLVFTSLYHHICDVDHLRACFEALPADRAVGIDGISKEQYGANLDENIKELSSRLRNMGYRPQPKRRTYIPKPGSVKGRPLAISCFEDKLVELAIKRVLEPIYEVQFEDSSYGYRPGRSQHQCLDDLGRTIQQSRINTIVEADIRSFFNTVDHAWMLKFLGHRIGDPRIIRLIGCLLKGGILEDGLVQASEEGTPQGSILSPLLSNIYLHYVLDLWFSRRVRPQCRGEAYYFRFADDFVAGFQYRQEAEQFQTALGERLGQFKLRLAEEKTRCLAFGRFARSNAQKQGQKPGEFTFLGFTHYCGKSKTGHFKVKRRTSRKKLGASLRAFRHWARGARHKQTKAEMLARAKARVQGHLNYYAITDNARSCSRYVYHATRILRQWLNRKSQRQAYNWDEYNHVLRAIHWPRVQIRIDLSPFRRAEAC</sequence>
<evidence type="ECO:0000313" key="3">
    <source>
        <dbReference type="EMBL" id="AGA89318.1"/>
    </source>
</evidence>
<dbReference type="GO" id="GO:0003964">
    <property type="term" value="F:RNA-directed DNA polymerase activity"/>
    <property type="evidence" value="ECO:0007669"/>
    <property type="project" value="UniProtKB-KW"/>
</dbReference>
<dbReference type="OrthoDB" id="9793236at2"/>
<dbReference type="eggNOG" id="COG3344">
    <property type="taxonomic scope" value="Bacteria"/>
</dbReference>
<dbReference type="PANTHER" id="PTHR34047:SF8">
    <property type="entry name" value="PROTEIN YKFC"/>
    <property type="match status" value="1"/>
</dbReference>
<dbReference type="InterPro" id="IPR000477">
    <property type="entry name" value="RT_dom"/>
</dbReference>
<keyword evidence="4" id="KW-1185">Reference proteome</keyword>
<dbReference type="CDD" id="cd01651">
    <property type="entry name" value="RT_G2_intron"/>
    <property type="match status" value="1"/>
</dbReference>
<dbReference type="HOGENOM" id="CLU_013584_6_0_6"/>
<dbReference type="STRING" id="765912.Thimo_0459"/>
<gene>
    <name evidence="3" type="ORF">Thimo_0459</name>
</gene>
<protein>
    <submittedName>
        <fullName evidence="3">Retron-type reverse transcriptase</fullName>
    </submittedName>
</protein>
<dbReference type="InterPro" id="IPR051083">
    <property type="entry name" value="GrpII_Intron_Splice-Mob/Def"/>
</dbReference>
<keyword evidence="3" id="KW-0695">RNA-directed DNA polymerase</keyword>
<organism evidence="3 4">
    <name type="scientific">Thioflavicoccus mobilis 8321</name>
    <dbReference type="NCBI Taxonomy" id="765912"/>
    <lineage>
        <taxon>Bacteria</taxon>
        <taxon>Pseudomonadati</taxon>
        <taxon>Pseudomonadota</taxon>
        <taxon>Gammaproteobacteria</taxon>
        <taxon>Chromatiales</taxon>
        <taxon>Chromatiaceae</taxon>
        <taxon>Thioflavicoccus</taxon>
    </lineage>
</organism>
<evidence type="ECO:0000256" key="1">
    <source>
        <dbReference type="ARBA" id="ARBA00034120"/>
    </source>
</evidence>
<dbReference type="PATRIC" id="fig|765912.4.peg.442"/>
<reference evidence="3 4" key="1">
    <citation type="submission" date="2011-09" db="EMBL/GenBank/DDBJ databases">
        <title>Complete sequence of chromosome of Thioflavicoccus mobilis 8321.</title>
        <authorList>
            <consortium name="US DOE Joint Genome Institute"/>
            <person name="Lucas S."/>
            <person name="Han J."/>
            <person name="Lapidus A."/>
            <person name="Cheng J.-F."/>
            <person name="Goodwin L."/>
            <person name="Pitluck S."/>
            <person name="Peters L."/>
            <person name="Ovchinnikova G."/>
            <person name="Lu M."/>
            <person name="Detter J.C."/>
            <person name="Han C."/>
            <person name="Tapia R."/>
            <person name="Land M."/>
            <person name="Hauser L."/>
            <person name="Kyrpides N."/>
            <person name="Ivanova N."/>
            <person name="Pagani I."/>
            <person name="Vogl K."/>
            <person name="Liu Z."/>
            <person name="Imhoff J."/>
            <person name="Thiel V."/>
            <person name="Frigaard N.-U."/>
            <person name="Bryant D."/>
            <person name="Woyke T."/>
        </authorList>
    </citation>
    <scope>NUCLEOTIDE SEQUENCE [LARGE SCALE GENOMIC DNA]</scope>
    <source>
        <strain evidence="3 4">8321</strain>
    </source>
</reference>
<keyword evidence="3" id="KW-0548">Nucleotidyltransferase</keyword>